<name>A0AA42DM12_9FIRM</name>
<dbReference type="RefSeq" id="WP_271011813.1">
    <property type="nucleotide sequence ID" value="NZ_JAQIFT010000034.1"/>
</dbReference>
<comment type="caution">
    <text evidence="1">The sequence shown here is derived from an EMBL/GenBank/DDBJ whole genome shotgun (WGS) entry which is preliminary data.</text>
</comment>
<keyword evidence="2" id="KW-1185">Reference proteome</keyword>
<sequence>MDFFNQFLDSIKQVVIDAIKEALQQAKQEICEPWVTTKEIAEHLGQSESWVNKNLHIIPHIKHDGSKRFKKSAVDQWRVETYGQNYHSQMVTVNQVKVSSKRPVKFIE</sequence>
<evidence type="ECO:0000313" key="2">
    <source>
        <dbReference type="Proteomes" id="UP001169242"/>
    </source>
</evidence>
<evidence type="ECO:0000313" key="1">
    <source>
        <dbReference type="EMBL" id="MDA3731424.1"/>
    </source>
</evidence>
<dbReference type="Proteomes" id="UP001169242">
    <property type="component" value="Unassembled WGS sequence"/>
</dbReference>
<protein>
    <submittedName>
        <fullName evidence="1">Helix-turn-helix domain-containing protein</fullName>
    </submittedName>
</protein>
<proteinExistence type="predicted"/>
<dbReference type="EMBL" id="JAQIFT010000034">
    <property type="protein sequence ID" value="MDA3731424.1"/>
    <property type="molecule type" value="Genomic_DNA"/>
</dbReference>
<reference evidence="1" key="1">
    <citation type="journal article" date="2023" name="Int. J. Syst. Evol. Microbiol.">
        <title>&lt;i&gt;Holtiella tumoricola&lt;/i&gt; gen. nov. sp. nov., isolated from a human clinical sample.</title>
        <authorList>
            <person name="Allen-Vercoe E."/>
            <person name="Daigneault M.C."/>
            <person name="Vancuren S.J."/>
            <person name="Cochrane K."/>
            <person name="O'Neal L.L."/>
            <person name="Sankaranarayanan K."/>
            <person name="Lawson P.A."/>
        </authorList>
    </citation>
    <scope>NUCLEOTIDE SEQUENCE</scope>
    <source>
        <strain evidence="1">CC70A</strain>
    </source>
</reference>
<dbReference type="AlphaFoldDB" id="A0AA42DM12"/>
<gene>
    <name evidence="1" type="ORF">PBV87_08035</name>
</gene>
<organism evidence="1 2">
    <name type="scientific">Holtiella tumoricola</name>
    <dbReference type="NCBI Taxonomy" id="3018743"/>
    <lineage>
        <taxon>Bacteria</taxon>
        <taxon>Bacillati</taxon>
        <taxon>Bacillota</taxon>
        <taxon>Clostridia</taxon>
        <taxon>Lachnospirales</taxon>
        <taxon>Cellulosilyticaceae</taxon>
        <taxon>Holtiella</taxon>
    </lineage>
</organism>
<accession>A0AA42DM12</accession>